<dbReference type="InterPro" id="IPR036388">
    <property type="entry name" value="WH-like_DNA-bd_sf"/>
</dbReference>
<dbReference type="InterPro" id="IPR059120">
    <property type="entry name" value="Cullin-like_AB"/>
</dbReference>
<dbReference type="SUPFAM" id="SSF74788">
    <property type="entry name" value="Cullin repeat-like"/>
    <property type="match status" value="2"/>
</dbReference>
<evidence type="ECO:0000259" key="5">
    <source>
        <dbReference type="PROSITE" id="PS50069"/>
    </source>
</evidence>
<comment type="similarity">
    <text evidence="1 2 3">Belongs to the cullin family.</text>
</comment>
<dbReference type="InterPro" id="IPR036390">
    <property type="entry name" value="WH_DNA-bd_sf"/>
</dbReference>
<comment type="caution">
    <text evidence="6">The sequence shown here is derived from an EMBL/GenBank/DDBJ whole genome shotgun (WGS) entry which is preliminary data.</text>
</comment>
<dbReference type="PANTHER" id="PTHR11932">
    <property type="entry name" value="CULLIN"/>
    <property type="match status" value="1"/>
</dbReference>
<dbReference type="Gene3D" id="1.10.10.10">
    <property type="entry name" value="Winged helix-like DNA-binding domain superfamily/Winged helix DNA-binding domain"/>
    <property type="match status" value="1"/>
</dbReference>
<dbReference type="InterPro" id="IPR036317">
    <property type="entry name" value="Cullin_homology_sf"/>
</dbReference>
<dbReference type="InterPro" id="IPR045093">
    <property type="entry name" value="Cullin"/>
</dbReference>
<dbReference type="InterPro" id="IPR019559">
    <property type="entry name" value="Cullin_neddylation_domain"/>
</dbReference>
<dbReference type="InterPro" id="IPR001373">
    <property type="entry name" value="Cullin_N"/>
</dbReference>
<dbReference type="SUPFAM" id="SSF75632">
    <property type="entry name" value="Cullin homology domain"/>
    <property type="match status" value="1"/>
</dbReference>
<dbReference type="Gene3D" id="3.30.230.130">
    <property type="entry name" value="Cullin, Chain C, Domain 2"/>
    <property type="match status" value="1"/>
</dbReference>
<feature type="region of interest" description="Disordered" evidence="4">
    <location>
        <begin position="359"/>
        <end position="390"/>
    </location>
</feature>
<reference evidence="6 7" key="1">
    <citation type="journal article" date="2015" name="Sci. Rep.">
        <title>Genome of the facultative scuticociliatosis pathogen Pseudocohnilembus persalinus provides insight into its virulence through horizontal gene transfer.</title>
        <authorList>
            <person name="Xiong J."/>
            <person name="Wang G."/>
            <person name="Cheng J."/>
            <person name="Tian M."/>
            <person name="Pan X."/>
            <person name="Warren A."/>
            <person name="Jiang C."/>
            <person name="Yuan D."/>
            <person name="Miao W."/>
        </authorList>
    </citation>
    <scope>NUCLEOTIDE SEQUENCE [LARGE SCALE GENOMIC DNA]</scope>
    <source>
        <strain evidence="6">36N120E</strain>
    </source>
</reference>
<sequence length="868" mass="103259">MSQSDKYITNFEWGKDIEFANIETKQIIEEHLVPLLNKILDFLRNESNVDIKNKEASAVQQKVFSEKSYNKEQYYNFFMRNIEGISKEMSQELPYEDDEKYAQQIGKKWLAIKQYMYFNGFFMVCCTDAGQSYQLFENAFKNYVMPTFFQMHRKNLLTCVCNLINKERQNNTEHNQNIEHLIQMFLVCGMNELIIKKSAEKNLLDPLIYIPAQDEVQTANQFYINNFEKDFTKHLQQLYNEYQTKWQQSNNTNQYVSDAINQLEKEDKLLQRYCSFSKRSILNAIEDIVIVQQAKNLVYQEGSSFLKMIVNKKYDDLKQIYQLFKRVSRDYINQKNKEYEEFNLKKEQEKKKAEKRARKLLKKQQKMQDEQSEQQMNIKAQQQNKQEQQQISEINNDQLKQEQEETKDQINKIQNTGKNEEQELQLKIYPIQYLKDVFYLHIKEQGDLINKNQEVNEKAILYFQKVNELKDESDYILNECFQKDLDLQKALDQAFRDFLNKFENSASFLAQFCDNLLHKDSSKGMSEQDVDQSIKKIESYVYFIYQKDVFFSLYEKYLANRLLGNKVTDSENEQKVISSFKKEHGAQSMKNCSKMILEIETAEEENKNFQKYVQENSLEISLKQNFRALVLQKSCWPLDDILEENRNINIPQQLLMHVNAFEKYYKKTYATKLVSWLYKEGEGNIQMLSGNRCTFTGTTYHIVFLLAFNQKDEWKVKEIKDFLNFPSQKVSQFVKQFLKYKLISLDPPLNGKESKITGDHLIKLNVNFKPEKKRIVLNIVRKVEDRQVKKIPVSAIDLNRGYIIEGNIVKVMKAKRQLNFPELQSEVIKITKLFTPEMKMIKQKIEGLIEKDYLYRDKENPAVLIYKP</sequence>
<protein>
    <submittedName>
        <fullName evidence="6">Cullin repeat-like-containing domain</fullName>
    </submittedName>
</protein>
<dbReference type="InterPro" id="IPR016159">
    <property type="entry name" value="Cullin_repeat-like_dom_sf"/>
</dbReference>
<dbReference type="Pfam" id="PF26557">
    <property type="entry name" value="Cullin_AB"/>
    <property type="match status" value="1"/>
</dbReference>
<dbReference type="Pfam" id="PF10557">
    <property type="entry name" value="Cullin_Nedd8"/>
    <property type="match status" value="1"/>
</dbReference>
<dbReference type="PROSITE" id="PS50069">
    <property type="entry name" value="CULLIN_2"/>
    <property type="match status" value="1"/>
</dbReference>
<gene>
    <name evidence="6" type="ORF">PPERSA_09609</name>
</gene>
<dbReference type="GO" id="GO:0031625">
    <property type="term" value="F:ubiquitin protein ligase binding"/>
    <property type="evidence" value="ECO:0007669"/>
    <property type="project" value="InterPro"/>
</dbReference>
<accession>A0A0V0QFN3</accession>
<dbReference type="SUPFAM" id="SSF46785">
    <property type="entry name" value="Winged helix' DNA-binding domain"/>
    <property type="match status" value="1"/>
</dbReference>
<dbReference type="OMA" id="ICNEEMI"/>
<evidence type="ECO:0000256" key="2">
    <source>
        <dbReference type="PROSITE-ProRule" id="PRU00330"/>
    </source>
</evidence>
<organism evidence="6 7">
    <name type="scientific">Pseudocohnilembus persalinus</name>
    <name type="common">Ciliate</name>
    <dbReference type="NCBI Taxonomy" id="266149"/>
    <lineage>
        <taxon>Eukaryota</taxon>
        <taxon>Sar</taxon>
        <taxon>Alveolata</taxon>
        <taxon>Ciliophora</taxon>
        <taxon>Intramacronucleata</taxon>
        <taxon>Oligohymenophorea</taxon>
        <taxon>Scuticociliatia</taxon>
        <taxon>Philasterida</taxon>
        <taxon>Pseudocohnilembidae</taxon>
        <taxon>Pseudocohnilembus</taxon>
    </lineage>
</organism>
<dbReference type="SMART" id="SM00182">
    <property type="entry name" value="CULLIN"/>
    <property type="match status" value="1"/>
</dbReference>
<evidence type="ECO:0000313" key="7">
    <source>
        <dbReference type="Proteomes" id="UP000054937"/>
    </source>
</evidence>
<dbReference type="OrthoDB" id="27073at2759"/>
<evidence type="ECO:0000256" key="4">
    <source>
        <dbReference type="SAM" id="MobiDB-lite"/>
    </source>
</evidence>
<dbReference type="InterPro" id="IPR016158">
    <property type="entry name" value="Cullin_homology"/>
</dbReference>
<evidence type="ECO:0000313" key="6">
    <source>
        <dbReference type="EMBL" id="KRX01003.1"/>
    </source>
</evidence>
<feature type="domain" description="Cullin family profile" evidence="5">
    <location>
        <begin position="504"/>
        <end position="738"/>
    </location>
</feature>
<dbReference type="GO" id="GO:0006511">
    <property type="term" value="P:ubiquitin-dependent protein catabolic process"/>
    <property type="evidence" value="ECO:0007669"/>
    <property type="project" value="InterPro"/>
</dbReference>
<dbReference type="AlphaFoldDB" id="A0A0V0QFN3"/>
<dbReference type="Pfam" id="PF00888">
    <property type="entry name" value="Cullin"/>
    <property type="match status" value="1"/>
</dbReference>
<feature type="compositionally biased region" description="Low complexity" evidence="4">
    <location>
        <begin position="373"/>
        <end position="390"/>
    </location>
</feature>
<dbReference type="Gene3D" id="6.10.280.240">
    <property type="match status" value="1"/>
</dbReference>
<dbReference type="Gene3D" id="1.20.1310.10">
    <property type="entry name" value="Cullin Repeats"/>
    <property type="match status" value="3"/>
</dbReference>
<dbReference type="SMART" id="SM00884">
    <property type="entry name" value="Cullin_Nedd8"/>
    <property type="match status" value="1"/>
</dbReference>
<evidence type="ECO:0000256" key="3">
    <source>
        <dbReference type="RuleBase" id="RU003829"/>
    </source>
</evidence>
<dbReference type="Proteomes" id="UP000054937">
    <property type="component" value="Unassembled WGS sequence"/>
</dbReference>
<proteinExistence type="inferred from homology"/>
<evidence type="ECO:0000256" key="1">
    <source>
        <dbReference type="ARBA" id="ARBA00006019"/>
    </source>
</evidence>
<keyword evidence="7" id="KW-1185">Reference proteome</keyword>
<dbReference type="InParanoid" id="A0A0V0QFN3"/>
<name>A0A0V0QFN3_PSEPJ</name>
<dbReference type="EMBL" id="LDAU01000180">
    <property type="protein sequence ID" value="KRX01003.1"/>
    <property type="molecule type" value="Genomic_DNA"/>
</dbReference>